<keyword evidence="4 6" id="KW-1133">Transmembrane helix</keyword>
<evidence type="ECO:0000313" key="7">
    <source>
        <dbReference type="EMBL" id="OZV69364.1"/>
    </source>
</evidence>
<keyword evidence="5 6" id="KW-0472">Membrane</keyword>
<proteinExistence type="predicted"/>
<feature type="transmembrane region" description="Helical" evidence="6">
    <location>
        <begin position="12"/>
        <end position="34"/>
    </location>
</feature>
<evidence type="ECO:0000256" key="3">
    <source>
        <dbReference type="ARBA" id="ARBA00022692"/>
    </source>
</evidence>
<protein>
    <recommendedName>
        <fullName evidence="9">TIGR00374 family protein</fullName>
    </recommendedName>
</protein>
<accession>A0A265UVN0</accession>
<reference evidence="7 8" key="1">
    <citation type="submission" date="2017-05" db="EMBL/GenBank/DDBJ databases">
        <title>The draft genome sequence of Idiomarina salinarum WNB302.</title>
        <authorList>
            <person name="Sun Y."/>
            <person name="Chen B."/>
            <person name="Du Z."/>
        </authorList>
    </citation>
    <scope>NUCLEOTIDE SEQUENCE [LARGE SCALE GENOMIC DNA]</scope>
    <source>
        <strain evidence="7 8">WNB302</strain>
    </source>
</reference>
<evidence type="ECO:0008006" key="9">
    <source>
        <dbReference type="Google" id="ProtNLM"/>
    </source>
</evidence>
<feature type="transmembrane region" description="Helical" evidence="6">
    <location>
        <begin position="167"/>
        <end position="185"/>
    </location>
</feature>
<dbReference type="Proteomes" id="UP000216840">
    <property type="component" value="Unassembled WGS sequence"/>
</dbReference>
<dbReference type="InterPro" id="IPR022791">
    <property type="entry name" value="L-PG_synthase/AglD"/>
</dbReference>
<feature type="transmembrane region" description="Helical" evidence="6">
    <location>
        <begin position="128"/>
        <end position="155"/>
    </location>
</feature>
<dbReference type="Pfam" id="PF03706">
    <property type="entry name" value="LPG_synthase_TM"/>
    <property type="match status" value="1"/>
</dbReference>
<keyword evidence="2" id="KW-1003">Cell membrane</keyword>
<evidence type="ECO:0000256" key="1">
    <source>
        <dbReference type="ARBA" id="ARBA00004651"/>
    </source>
</evidence>
<evidence type="ECO:0000256" key="6">
    <source>
        <dbReference type="SAM" id="Phobius"/>
    </source>
</evidence>
<keyword evidence="8" id="KW-1185">Reference proteome</keyword>
<evidence type="ECO:0000256" key="2">
    <source>
        <dbReference type="ARBA" id="ARBA00022475"/>
    </source>
</evidence>
<feature type="transmembrane region" description="Helical" evidence="6">
    <location>
        <begin position="287"/>
        <end position="313"/>
    </location>
</feature>
<feature type="transmembrane region" description="Helical" evidence="6">
    <location>
        <begin position="246"/>
        <end position="266"/>
    </location>
</feature>
<evidence type="ECO:0000313" key="8">
    <source>
        <dbReference type="Proteomes" id="UP000216840"/>
    </source>
</evidence>
<evidence type="ECO:0000256" key="5">
    <source>
        <dbReference type="ARBA" id="ARBA00023136"/>
    </source>
</evidence>
<keyword evidence="3 6" id="KW-0812">Transmembrane</keyword>
<comment type="subcellular location">
    <subcellularLocation>
        <location evidence="1">Cell membrane</location>
        <topology evidence="1">Multi-pass membrane protein</topology>
    </subcellularLocation>
</comment>
<name>A0A265UVN0_9FLAO</name>
<feature type="transmembrane region" description="Helical" evidence="6">
    <location>
        <begin position="213"/>
        <end position="234"/>
    </location>
</feature>
<sequence>MRFNMPYKTKQFFVVLIKLSIVFGAFYFIFARLSENKGLTLAEFLDALKANQTFSVKHFSILIGLSFTNWTLEILKWKTLVKPITSISFKNALEQSLGGLTASLVTPNRIGDYGAKAMYFEKPYRKKIVLVNLLGHMAQMTVTTLCGVVGLFIFVKRYPVELNYHNINRFFLFLFVLGVFFVFGVRQKRFSIKGFSIGRIINFIKELTLSTHLWNLGLSFLRYLVFSFQFYYLLTLFGTDISYLDAMVVITSMYFLASVVPSITIFDVVIKGSVAIFLFDYIEVNDLSILCITTLMWLLNFALPSFFGSYYVLNFKLPEPQA</sequence>
<organism evidence="7 8">
    <name type="scientific">Winogradskyella aurantia</name>
    <dbReference type="NCBI Taxonomy" id="1915063"/>
    <lineage>
        <taxon>Bacteria</taxon>
        <taxon>Pseudomonadati</taxon>
        <taxon>Bacteroidota</taxon>
        <taxon>Flavobacteriia</taxon>
        <taxon>Flavobacteriales</taxon>
        <taxon>Flavobacteriaceae</taxon>
        <taxon>Winogradskyella</taxon>
    </lineage>
</organism>
<comment type="caution">
    <text evidence="7">The sequence shown here is derived from an EMBL/GenBank/DDBJ whole genome shotgun (WGS) entry which is preliminary data.</text>
</comment>
<evidence type="ECO:0000256" key="4">
    <source>
        <dbReference type="ARBA" id="ARBA00022989"/>
    </source>
</evidence>
<gene>
    <name evidence="7" type="ORF">CA834_07895</name>
</gene>
<dbReference type="AlphaFoldDB" id="A0A265UVN0"/>
<dbReference type="GO" id="GO:0005886">
    <property type="term" value="C:plasma membrane"/>
    <property type="evidence" value="ECO:0007669"/>
    <property type="project" value="UniProtKB-SubCell"/>
</dbReference>
<dbReference type="EMBL" id="NGJN01000003">
    <property type="protein sequence ID" value="OZV69364.1"/>
    <property type="molecule type" value="Genomic_DNA"/>
</dbReference>
<dbReference type="OrthoDB" id="1121314at2"/>